<protein>
    <submittedName>
        <fullName evidence="2">Gamma-glutamyltranspeptidase 1-like</fullName>
    </submittedName>
</protein>
<dbReference type="InterPro" id="IPR043138">
    <property type="entry name" value="GGT_lsub"/>
</dbReference>
<dbReference type="InterPro" id="IPR043137">
    <property type="entry name" value="GGT_ssub_C"/>
</dbReference>
<evidence type="ECO:0000313" key="2">
    <source>
        <dbReference type="RefSeq" id="XP_014661922.1"/>
    </source>
</evidence>
<proteinExistence type="predicted"/>
<dbReference type="PANTHER" id="PTHR11686:SF9">
    <property type="entry name" value="RE13973P"/>
    <property type="match status" value="1"/>
</dbReference>
<sequence>MSEHWRRISRSPHAGQENLTEAADVAVSAEARSCGPRLSSATSTIAATNEANTKMADESDLRCAARVKRSMSKESKVLYVHVGAHRGGDVGCGHVGVCMWVRRTVGGVISMADMSRYREKVTQPLSTKLTLSDSVMDLISPPPPHSGAVVSMILNVLEGYGMTSADIISVNTSTLLHHRVVEAFKFAYAKRTHLGDPAFADVERHVHDMTSAAYVDDVRSQIRDDGVLPRADYHAAGVTSDNHGTSHISVLAPNGDAVAVTSTINYYWGAQVRSESLDIVYNNEMGDFATPDNSGATTPAPSANYIEAGKRPLSSMSPCILVGKDGDVEMVIGGAGGKRIPTAVAYVLLEESLACAMT</sequence>
<dbReference type="GeneID" id="106804993"/>
<reference evidence="2" key="1">
    <citation type="submission" date="2025-08" db="UniProtKB">
        <authorList>
            <consortium name="RefSeq"/>
        </authorList>
    </citation>
    <scope>IDENTIFICATION</scope>
</reference>
<name>A0ABM1DPQ1_PRICU</name>
<dbReference type="RefSeq" id="XP_014661922.1">
    <property type="nucleotide sequence ID" value="XM_014806436.1"/>
</dbReference>
<dbReference type="Pfam" id="PF01019">
    <property type="entry name" value="G_glu_transpept"/>
    <property type="match status" value="1"/>
</dbReference>
<dbReference type="SUPFAM" id="SSF56235">
    <property type="entry name" value="N-terminal nucleophile aminohydrolases (Ntn hydrolases)"/>
    <property type="match status" value="1"/>
</dbReference>
<dbReference type="PANTHER" id="PTHR11686">
    <property type="entry name" value="GAMMA GLUTAMYL TRANSPEPTIDASE"/>
    <property type="match status" value="1"/>
</dbReference>
<evidence type="ECO:0000313" key="1">
    <source>
        <dbReference type="Proteomes" id="UP000695022"/>
    </source>
</evidence>
<accession>A0ABM1DPQ1</accession>
<dbReference type="Gene3D" id="3.60.20.40">
    <property type="match status" value="1"/>
</dbReference>
<dbReference type="Proteomes" id="UP000695022">
    <property type="component" value="Unplaced"/>
</dbReference>
<dbReference type="Gene3D" id="1.10.246.130">
    <property type="match status" value="1"/>
</dbReference>
<dbReference type="InterPro" id="IPR000101">
    <property type="entry name" value="GGT_peptidase"/>
</dbReference>
<gene>
    <name evidence="2" type="primary">LOC106804993</name>
</gene>
<dbReference type="InterPro" id="IPR029055">
    <property type="entry name" value="Ntn_hydrolases_N"/>
</dbReference>
<keyword evidence="1" id="KW-1185">Reference proteome</keyword>
<organism evidence="1 2">
    <name type="scientific">Priapulus caudatus</name>
    <name type="common">Priapulid worm</name>
    <dbReference type="NCBI Taxonomy" id="37621"/>
    <lineage>
        <taxon>Eukaryota</taxon>
        <taxon>Metazoa</taxon>
        <taxon>Ecdysozoa</taxon>
        <taxon>Scalidophora</taxon>
        <taxon>Priapulida</taxon>
        <taxon>Priapulimorpha</taxon>
        <taxon>Priapulimorphida</taxon>
        <taxon>Priapulidae</taxon>
        <taxon>Priapulus</taxon>
    </lineage>
</organism>
<dbReference type="PRINTS" id="PR01210">
    <property type="entry name" value="GGTRANSPTASE"/>
</dbReference>